<feature type="compositionally biased region" description="Low complexity" evidence="2">
    <location>
        <begin position="922"/>
        <end position="941"/>
    </location>
</feature>
<feature type="compositionally biased region" description="Low complexity" evidence="2">
    <location>
        <begin position="730"/>
        <end position="739"/>
    </location>
</feature>
<dbReference type="RefSeq" id="XP_020134631.1">
    <property type="nucleotide sequence ID" value="XM_020274247.1"/>
</dbReference>
<organism evidence="4 5">
    <name type="scientific">Diplodia corticola</name>
    <dbReference type="NCBI Taxonomy" id="236234"/>
    <lineage>
        <taxon>Eukaryota</taxon>
        <taxon>Fungi</taxon>
        <taxon>Dikarya</taxon>
        <taxon>Ascomycota</taxon>
        <taxon>Pezizomycotina</taxon>
        <taxon>Dothideomycetes</taxon>
        <taxon>Dothideomycetes incertae sedis</taxon>
        <taxon>Botryosphaeriales</taxon>
        <taxon>Botryosphaeriaceae</taxon>
        <taxon>Diplodia</taxon>
    </lineage>
</organism>
<feature type="region of interest" description="Disordered" evidence="2">
    <location>
        <begin position="718"/>
        <end position="783"/>
    </location>
</feature>
<evidence type="ECO:0000313" key="4">
    <source>
        <dbReference type="EMBL" id="OJD39020.1"/>
    </source>
</evidence>
<feature type="region of interest" description="Disordered" evidence="2">
    <location>
        <begin position="874"/>
        <end position="967"/>
    </location>
</feature>
<dbReference type="Pfam" id="PF07910">
    <property type="entry name" value="Peptidase_C78"/>
    <property type="match status" value="1"/>
</dbReference>
<feature type="compositionally biased region" description="Basic residues" evidence="2">
    <location>
        <begin position="169"/>
        <end position="178"/>
    </location>
</feature>
<dbReference type="OrthoDB" id="288987at2759"/>
<proteinExistence type="predicted"/>
<feature type="domain" description="UFSP1/2/DUB catalytic" evidence="3">
    <location>
        <begin position="297"/>
        <end position="520"/>
    </location>
</feature>
<feature type="region of interest" description="Disordered" evidence="2">
    <location>
        <begin position="103"/>
        <end position="202"/>
    </location>
</feature>
<dbReference type="GO" id="GO:0016787">
    <property type="term" value="F:hydrolase activity"/>
    <property type="evidence" value="ECO:0007669"/>
    <property type="project" value="UniProtKB-KW"/>
</dbReference>
<feature type="compositionally biased region" description="Basic residues" evidence="2">
    <location>
        <begin position="125"/>
        <end position="135"/>
    </location>
</feature>
<feature type="compositionally biased region" description="Polar residues" evidence="2">
    <location>
        <begin position="48"/>
        <end position="57"/>
    </location>
</feature>
<keyword evidence="5" id="KW-1185">Reference proteome</keyword>
<feature type="compositionally biased region" description="Polar residues" evidence="2">
    <location>
        <begin position="719"/>
        <end position="729"/>
    </location>
</feature>
<sequence>MASTAEVLECPFCAFKHQDSYVLMLHVEERHTADSPFVVRDGPDAASELSQPGSSSGPVLPEAPADDGERWMLCPNPDCCEQIPAEDLTEHLDLHFAERLFESQQDASAPADHSTALPHPPSSRKPPKKLSKMRHGTPPLSIASEHSFSTAQDDSSDSSALAPDGDRWRSKHPRHHHHENGYEDAHVKTRARSNSEKTTLSRRMIDVLSPSSSKKLHKGKAPGARSARLGKSELGPYAYEEQMPHALYKQIEAGPKVSVMTRIGRDGRLIKHEVVDNETPGVLPVLAQLCGIDKSVDQAYICHPSTLHIFKRPREGGFCGYRNIQMLVSYIQGAQAQGHSQFPPRTPGILVLQDLIEQAWDMGINEVSRIQTGGIRGTRKYIGTPEVQALLRSLRIDHGLQIFSDRPEKGQAHEQLLDYVESYFREGTTGEQREKRLKVIKTHLPPIYLQQPGHSITIVGYERHKGGQRNILAFDPMFHTSPGMSKILGRRDIRTPRPEVLQAYRRGDRQLKRHRDYELISLKAHPPLFPAWDVIERYGDHPYVYAFFLVPALGYEVIPEDEFPIVFPWWYFCSLFCVDDARFARRPPTITYYDELDRFDVDSIDHESDTGLLGGMPPLQDRSYLDWISLFDPIRKASSGGFNKDARERLNAALQTSQLESDDFQPLPEDVYFEKSVEPAVAVHYPCGAPIQRGYRHYTFKRCGRSWSNSFSGSSVQSAITPTSSMSPGFQQPPRRPFQMPWGQQPARSAVCCSSDSSHRGSSSAGGHSLRHPQNWRTTDDVPPTSLSDAIAFSNPYHANYTTALCKRRDSAVDHAEYFTNSFSTPSAPQNAPAFASGHEIRLPIQSSRHPPHSKNSSSSDSCFNAHLHQHWSINDETTRPRRLSQRSAAFPASPPVLQLGSVDLVSSHPGRRPTTAKFGDAPPSRSPSPSSSSSSSFPFNFGGGSAGNNNADNAVGAIGSRRPPTPVDELRDFFIERSAEGVGMPVFYGTGRNDVSAGWRKKMGAEW</sequence>
<evidence type="ECO:0000256" key="1">
    <source>
        <dbReference type="ARBA" id="ARBA00022801"/>
    </source>
</evidence>
<dbReference type="EMBL" id="MNUE01000003">
    <property type="protein sequence ID" value="OJD39020.1"/>
    <property type="molecule type" value="Genomic_DNA"/>
</dbReference>
<dbReference type="STRING" id="236234.A0A1J9SGU9"/>
<evidence type="ECO:0000313" key="5">
    <source>
        <dbReference type="Proteomes" id="UP000183809"/>
    </source>
</evidence>
<feature type="compositionally biased region" description="Low complexity" evidence="2">
    <location>
        <begin position="948"/>
        <end position="958"/>
    </location>
</feature>
<feature type="region of interest" description="Disordered" evidence="2">
    <location>
        <begin position="36"/>
        <end position="68"/>
    </location>
</feature>
<protein>
    <recommendedName>
        <fullName evidence="3">UFSP1/2/DUB catalytic domain-containing protein</fullName>
    </recommendedName>
</protein>
<comment type="caution">
    <text evidence="4">The sequence shown here is derived from an EMBL/GenBank/DDBJ whole genome shotgun (WGS) entry which is preliminary data.</text>
</comment>
<dbReference type="Gene3D" id="3.90.70.130">
    <property type="match status" value="1"/>
</dbReference>
<dbReference type="InterPro" id="IPR012462">
    <property type="entry name" value="UFSP1/2_DUB_cat"/>
</dbReference>
<evidence type="ECO:0000256" key="2">
    <source>
        <dbReference type="SAM" id="MobiDB-lite"/>
    </source>
</evidence>
<accession>A0A1J9SGU9</accession>
<feature type="compositionally biased region" description="Low complexity" evidence="2">
    <location>
        <begin position="754"/>
        <end position="768"/>
    </location>
</feature>
<gene>
    <name evidence="4" type="ORF">BKCO1_300083</name>
</gene>
<feature type="compositionally biased region" description="Low complexity" evidence="2">
    <location>
        <begin position="147"/>
        <end position="163"/>
    </location>
</feature>
<evidence type="ECO:0000259" key="3">
    <source>
        <dbReference type="Pfam" id="PF07910"/>
    </source>
</evidence>
<dbReference type="Proteomes" id="UP000183809">
    <property type="component" value="Unassembled WGS sequence"/>
</dbReference>
<dbReference type="GeneID" id="31014508"/>
<dbReference type="AlphaFoldDB" id="A0A1J9SGU9"/>
<reference evidence="4 5" key="1">
    <citation type="submission" date="2016-10" db="EMBL/GenBank/DDBJ databases">
        <title>Proteomics and genomics reveal pathogen-plant mechanisms compatible with a hemibiotrophic lifestyle of Diplodia corticola.</title>
        <authorList>
            <person name="Fernandes I."/>
            <person name="De Jonge R."/>
            <person name="Van De Peer Y."/>
            <person name="Devreese B."/>
            <person name="Alves A."/>
            <person name="Esteves A.C."/>
        </authorList>
    </citation>
    <scope>NUCLEOTIDE SEQUENCE [LARGE SCALE GENOMIC DNA]</scope>
    <source>
        <strain evidence="4 5">CBS 112549</strain>
    </source>
</reference>
<name>A0A1J9SGU9_9PEZI</name>
<keyword evidence="1" id="KW-0378">Hydrolase</keyword>